<organism evidence="2 3">
    <name type="scientific">Prorocentrum cordatum</name>
    <dbReference type="NCBI Taxonomy" id="2364126"/>
    <lineage>
        <taxon>Eukaryota</taxon>
        <taxon>Sar</taxon>
        <taxon>Alveolata</taxon>
        <taxon>Dinophyceae</taxon>
        <taxon>Prorocentrales</taxon>
        <taxon>Prorocentraceae</taxon>
        <taxon>Prorocentrum</taxon>
    </lineage>
</organism>
<name>A0ABN9U9R7_9DINO</name>
<dbReference type="Proteomes" id="UP001189429">
    <property type="component" value="Unassembled WGS sequence"/>
</dbReference>
<sequence>MVGRRLRYLRGQQTWPWPQSLNSNGQASRFTASSGLRTCVSDPCLLGAWRSYIRMRPARREGYAAARRDACRTHDRPVRAGASLRFPWISEGASLLGRGGRAARSRARAHCGGGYGASQATSTSPQLHRLQRLRGGVAAGRPINDGPSSCAGPPAAPRRAACQREAAGRVAAGGLGDGRMGCRSSAASAGRGARAPAQHEVPEDASHRSAAVAPAVGRRRQVEPRERREGIGLDPLGLRGAPLLHGGPDVDRLWHCRRAHSASPPPGEPDVRTPPAPMVM</sequence>
<feature type="compositionally biased region" description="Basic and acidic residues" evidence="1">
    <location>
        <begin position="220"/>
        <end position="231"/>
    </location>
</feature>
<feature type="region of interest" description="Disordered" evidence="1">
    <location>
        <begin position="258"/>
        <end position="280"/>
    </location>
</feature>
<reference evidence="2" key="1">
    <citation type="submission" date="2023-10" db="EMBL/GenBank/DDBJ databases">
        <authorList>
            <person name="Chen Y."/>
            <person name="Shah S."/>
            <person name="Dougan E. K."/>
            <person name="Thang M."/>
            <person name="Chan C."/>
        </authorList>
    </citation>
    <scope>NUCLEOTIDE SEQUENCE [LARGE SCALE GENOMIC DNA]</scope>
</reference>
<proteinExistence type="predicted"/>
<feature type="compositionally biased region" description="Low complexity" evidence="1">
    <location>
        <begin position="181"/>
        <end position="196"/>
    </location>
</feature>
<protein>
    <submittedName>
        <fullName evidence="2">Uncharacterized protein</fullName>
    </submittedName>
</protein>
<feature type="compositionally biased region" description="Low complexity" evidence="1">
    <location>
        <begin position="146"/>
        <end position="157"/>
    </location>
</feature>
<keyword evidence="3" id="KW-1185">Reference proteome</keyword>
<evidence type="ECO:0000313" key="2">
    <source>
        <dbReference type="EMBL" id="CAK0856034.1"/>
    </source>
</evidence>
<evidence type="ECO:0000256" key="1">
    <source>
        <dbReference type="SAM" id="MobiDB-lite"/>
    </source>
</evidence>
<evidence type="ECO:0000313" key="3">
    <source>
        <dbReference type="Proteomes" id="UP001189429"/>
    </source>
</evidence>
<feature type="region of interest" description="Disordered" evidence="1">
    <location>
        <begin position="172"/>
        <end position="242"/>
    </location>
</feature>
<dbReference type="EMBL" id="CAUYUJ010015595">
    <property type="protein sequence ID" value="CAK0856034.1"/>
    <property type="molecule type" value="Genomic_DNA"/>
</dbReference>
<accession>A0ABN9U9R7</accession>
<feature type="compositionally biased region" description="Pro residues" evidence="1">
    <location>
        <begin position="263"/>
        <end position="280"/>
    </location>
</feature>
<gene>
    <name evidence="2" type="ORF">PCOR1329_LOCUS46512</name>
</gene>
<feature type="region of interest" description="Disordered" evidence="1">
    <location>
        <begin position="138"/>
        <end position="157"/>
    </location>
</feature>
<comment type="caution">
    <text evidence="2">The sequence shown here is derived from an EMBL/GenBank/DDBJ whole genome shotgun (WGS) entry which is preliminary data.</text>
</comment>